<dbReference type="EC" id="2.4.1.-" evidence="10"/>
<dbReference type="AlphaFoldDB" id="A0A6J1AQR1"/>
<organism evidence="12 13">
    <name type="scientific">Herrania umbratica</name>
    <dbReference type="NCBI Taxonomy" id="108875"/>
    <lineage>
        <taxon>Eukaryota</taxon>
        <taxon>Viridiplantae</taxon>
        <taxon>Streptophyta</taxon>
        <taxon>Embryophyta</taxon>
        <taxon>Tracheophyta</taxon>
        <taxon>Spermatophyta</taxon>
        <taxon>Magnoliopsida</taxon>
        <taxon>eudicotyledons</taxon>
        <taxon>Gunneridae</taxon>
        <taxon>Pentapetalae</taxon>
        <taxon>rosids</taxon>
        <taxon>malvids</taxon>
        <taxon>Malvales</taxon>
        <taxon>Malvaceae</taxon>
        <taxon>Byttnerioideae</taxon>
        <taxon>Herrania</taxon>
    </lineage>
</organism>
<protein>
    <recommendedName>
        <fullName evidence="10">Glycosyltransferase</fullName>
        <ecNumber evidence="10">2.4.1.-</ecNumber>
    </recommendedName>
</protein>
<dbReference type="GO" id="GO:0003735">
    <property type="term" value="F:structural constituent of ribosome"/>
    <property type="evidence" value="ECO:0007669"/>
    <property type="project" value="InterPro"/>
</dbReference>
<keyword evidence="12" id="KW-1185">Reference proteome</keyword>
<dbReference type="PANTHER" id="PTHR48047">
    <property type="entry name" value="GLYCOSYLTRANSFERASE"/>
    <property type="match status" value="1"/>
</dbReference>
<dbReference type="InterPro" id="IPR044076">
    <property type="entry name" value="Ribosomal_P2"/>
</dbReference>
<dbReference type="HAMAP" id="MF_01478">
    <property type="entry name" value="Ribosomal_L12_arch"/>
    <property type="match status" value="1"/>
</dbReference>
<feature type="domain" description="Glycosyltransferase N-terminal" evidence="11">
    <location>
        <begin position="96"/>
        <end position="335"/>
    </location>
</feature>
<dbReference type="SUPFAM" id="SSF53756">
    <property type="entry name" value="UDP-Glycosyltransferase/glycogen phosphorylase"/>
    <property type="match status" value="1"/>
</dbReference>
<dbReference type="InterPro" id="IPR027534">
    <property type="entry name" value="Ribosomal_P1/P2"/>
</dbReference>
<dbReference type="FunFam" id="3.40.50.2000:FF:000071">
    <property type="entry name" value="Glycosyltransferase"/>
    <property type="match status" value="1"/>
</dbReference>
<evidence type="ECO:0000256" key="3">
    <source>
        <dbReference type="ARBA" id="ARBA00009995"/>
    </source>
</evidence>
<dbReference type="RefSeq" id="XP_021289343.1">
    <property type="nucleotide sequence ID" value="XM_021433668.1"/>
</dbReference>
<keyword evidence="7" id="KW-0689">Ribosomal protein</keyword>
<sequence length="589" mass="65057">MKVIAAYLLAVLGGNTNPSADDLKHILGSVGVEADDDKIELLLSQVKGKDLAELIAAGREKLAAMPSGGAAVGITTAAVGDPAAAAAPAASSLSDQLHFVLFPFMAQGHLIPMVDIGILLAQRNVIVSIVTTPHNADRVHKSVANATESGHPIRLVQLQFPFRVVGLPEGCENLDMLSSSEDVFKFFSAANMMEEAVQKLFEKLTPRPNCIISDMCLYYTSRIASKFQVPRIAFHGFCCFCLLCLHNIHSSKILESITSDSEYFTVPGLSDKVEFTKVQLPLNYDETWKEIWESMGEADQASYGVVINTFEELESSYVKEYRKVRKDKAWCIGPVSLSHKDEQDKAQRGNTASINEHRCLKWLDSQEPSSVIYACLGSICNLRPLQMIELGLGLEASNKPFIWVIRGNDTSKEVEKWIKEEEFEERTKGRGFVILGWAPQVLILSHPAIGGFLTHCGWNSTIEGISAGVPLITWPLFADQFSNEKLVVQMLKISVSLGVKKPLLWGQEEKAGIMLKKEDIKNAVDKLMDEGKEATERRKRAKEFAEKAKNAVEVGGSSYVNMTLLIQEIMQQSHKTCWNLGPTSHAEEM</sequence>
<comment type="subunit">
    <text evidence="4">P1 and P2 exist as dimers at the large ribosomal subunit.</text>
</comment>
<keyword evidence="8" id="KW-0687">Ribonucleoprotein</keyword>
<dbReference type="FunFam" id="1.10.10.1410:FF:000002">
    <property type="entry name" value="60S acidic ribosomal protein P2"/>
    <property type="match status" value="1"/>
</dbReference>
<dbReference type="Proteomes" id="UP000504621">
    <property type="component" value="Unplaced"/>
</dbReference>
<dbReference type="PROSITE" id="PS00375">
    <property type="entry name" value="UDPGT"/>
    <property type="match status" value="1"/>
</dbReference>
<evidence type="ECO:0000256" key="1">
    <source>
        <dbReference type="ARBA" id="ARBA00003362"/>
    </source>
</evidence>
<dbReference type="GO" id="GO:0002182">
    <property type="term" value="P:cytoplasmic translational elongation"/>
    <property type="evidence" value="ECO:0007669"/>
    <property type="project" value="InterPro"/>
</dbReference>
<keyword evidence="5 9" id="KW-0328">Glycosyltransferase</keyword>
<reference evidence="13" key="1">
    <citation type="submission" date="2025-08" db="UniProtKB">
        <authorList>
            <consortium name="RefSeq"/>
        </authorList>
    </citation>
    <scope>IDENTIFICATION</scope>
    <source>
        <tissue evidence="13">Leaf</tissue>
    </source>
</reference>
<evidence type="ECO:0000259" key="11">
    <source>
        <dbReference type="Pfam" id="PF26168"/>
    </source>
</evidence>
<dbReference type="InterPro" id="IPR058980">
    <property type="entry name" value="Glyco_transf_N"/>
</dbReference>
<dbReference type="GO" id="GO:0022625">
    <property type="term" value="C:cytosolic large ribosomal subunit"/>
    <property type="evidence" value="ECO:0007669"/>
    <property type="project" value="InterPro"/>
</dbReference>
<dbReference type="InterPro" id="IPR002213">
    <property type="entry name" value="UDP_glucos_trans"/>
</dbReference>
<dbReference type="InterPro" id="IPR038716">
    <property type="entry name" value="P1/P2_N_sf"/>
</dbReference>
<gene>
    <name evidence="13" type="primary">LOC110420383</name>
</gene>
<dbReference type="CDD" id="cd05833">
    <property type="entry name" value="Ribosomal_P2"/>
    <property type="match status" value="1"/>
</dbReference>
<dbReference type="InterPro" id="IPR035595">
    <property type="entry name" value="UDP_glycos_trans_CS"/>
</dbReference>
<dbReference type="Pfam" id="PF00201">
    <property type="entry name" value="UDPGT"/>
    <property type="match status" value="1"/>
</dbReference>
<dbReference type="FunFam" id="3.40.50.2000:FF:000047">
    <property type="entry name" value="Glycosyltransferase"/>
    <property type="match status" value="1"/>
</dbReference>
<evidence type="ECO:0000256" key="5">
    <source>
        <dbReference type="ARBA" id="ARBA00022676"/>
    </source>
</evidence>
<evidence type="ECO:0000256" key="6">
    <source>
        <dbReference type="ARBA" id="ARBA00022679"/>
    </source>
</evidence>
<dbReference type="OrthoDB" id="5835829at2759"/>
<evidence type="ECO:0000256" key="8">
    <source>
        <dbReference type="ARBA" id="ARBA00023274"/>
    </source>
</evidence>
<evidence type="ECO:0000313" key="13">
    <source>
        <dbReference type="RefSeq" id="XP_021289343.1"/>
    </source>
</evidence>
<keyword evidence="6 9" id="KW-0808">Transferase</keyword>
<dbReference type="Gene3D" id="1.10.10.1410">
    <property type="match status" value="1"/>
</dbReference>
<evidence type="ECO:0000256" key="7">
    <source>
        <dbReference type="ARBA" id="ARBA00022980"/>
    </source>
</evidence>
<dbReference type="Gene3D" id="3.40.50.2000">
    <property type="entry name" value="Glycogen Phosphorylase B"/>
    <property type="match status" value="2"/>
</dbReference>
<comment type="function">
    <text evidence="1">Plays an important role in the elongation step of protein synthesis.</text>
</comment>
<dbReference type="CDD" id="cd03784">
    <property type="entry name" value="GT1_Gtf-like"/>
    <property type="match status" value="1"/>
</dbReference>
<dbReference type="GO" id="GO:0035251">
    <property type="term" value="F:UDP-glucosyltransferase activity"/>
    <property type="evidence" value="ECO:0007669"/>
    <property type="project" value="TreeGrafter"/>
</dbReference>
<dbReference type="GeneID" id="110420383"/>
<evidence type="ECO:0000313" key="12">
    <source>
        <dbReference type="Proteomes" id="UP000504621"/>
    </source>
</evidence>
<dbReference type="PANTHER" id="PTHR48047:SF229">
    <property type="entry name" value="UDP-GLYCOSYLTRANSFERASE 73C3-RELATED"/>
    <property type="match status" value="1"/>
</dbReference>
<evidence type="ECO:0000256" key="2">
    <source>
        <dbReference type="ARBA" id="ARBA00005436"/>
    </source>
</evidence>
<comment type="similarity">
    <text evidence="3 9">Belongs to the UDP-glycosyltransferase family.</text>
</comment>
<name>A0A6J1AQR1_9ROSI</name>
<comment type="similarity">
    <text evidence="2">Belongs to the eukaryotic ribosomal protein P1/P2 family.</text>
</comment>
<evidence type="ECO:0000256" key="9">
    <source>
        <dbReference type="RuleBase" id="RU003718"/>
    </source>
</evidence>
<dbReference type="Pfam" id="PF26168">
    <property type="entry name" value="Glyco_transf_N"/>
    <property type="match status" value="1"/>
</dbReference>
<evidence type="ECO:0000256" key="10">
    <source>
        <dbReference type="RuleBase" id="RU362057"/>
    </source>
</evidence>
<accession>A0A6J1AQR1</accession>
<evidence type="ECO:0000256" key="4">
    <source>
        <dbReference type="ARBA" id="ARBA00011266"/>
    </source>
</evidence>
<dbReference type="Pfam" id="PF00428">
    <property type="entry name" value="Ribosomal_60s"/>
    <property type="match status" value="1"/>
</dbReference>
<proteinExistence type="inferred from homology"/>